<evidence type="ECO:0000313" key="2">
    <source>
        <dbReference type="EMBL" id="ACS84786.1"/>
    </source>
</evidence>
<evidence type="ECO:0000313" key="3">
    <source>
        <dbReference type="Proteomes" id="UP000002734"/>
    </source>
</evidence>
<sequence length="313" mass="34304">MKIPVTILFLLLFLSNTLLAATLPPGRGDMTFPLPGTGKTITVFSYAPAQVTPQTPVVFVLTGVKRNAGDYRDAWQKSAEKNHLLVLVPAFTTQDYPGVNGYNLGNLVDAATGLPNPRAQWSYSVIETLFDALRQQGVTQQSRYYLFGNSAGCQFVHRMLTLVPEAHVKAAVCAAAGWWTLTDDKVAWPYGLAHAPVARTADDLAPLFALPLLVAVGQHDNNPAHPLLRRTAHAMAQGDNRLARARNYYAVARQQAQRRHEPFNWQLSIVPHVGHSGSKMSVWAASQLAHYERNGTFDIRAAEASTSPTRNTP</sequence>
<keyword evidence="3" id="KW-1185">Reference proteome</keyword>
<dbReference type="EMBL" id="CP001654">
    <property type="protein sequence ID" value="ACS84786.1"/>
    <property type="molecule type" value="Genomic_DNA"/>
</dbReference>
<dbReference type="HOGENOM" id="CLU_060915_0_0_6"/>
<name>C6CBK1_MUSP7</name>
<dbReference type="Pfam" id="PF00756">
    <property type="entry name" value="Esterase"/>
    <property type="match status" value="1"/>
</dbReference>
<evidence type="ECO:0000256" key="1">
    <source>
        <dbReference type="SAM" id="SignalP"/>
    </source>
</evidence>
<reference evidence="2" key="1">
    <citation type="submission" date="2009-06" db="EMBL/GenBank/DDBJ databases">
        <title>Complete sequence of Dickeya dadantii Ech703.</title>
        <authorList>
            <consortium name="US DOE Joint Genome Institute"/>
            <person name="Lucas S."/>
            <person name="Copeland A."/>
            <person name="Lapidus A."/>
            <person name="Glavina del Rio T."/>
            <person name="Dalin E."/>
            <person name="Tice H."/>
            <person name="Bruce D."/>
            <person name="Goodwin L."/>
            <person name="Pitluck S."/>
            <person name="Chertkov O."/>
            <person name="Brettin T."/>
            <person name="Detter J.C."/>
            <person name="Han C."/>
            <person name="Larimer F."/>
            <person name="Land M."/>
            <person name="Hauser L."/>
            <person name="Kyrpides N."/>
            <person name="Mikhailova N."/>
            <person name="Balakrishnan V."/>
            <person name="Glasner J."/>
            <person name="Perna N.T."/>
        </authorList>
    </citation>
    <scope>NUCLEOTIDE SEQUENCE [LARGE SCALE GENOMIC DNA]</scope>
    <source>
        <strain evidence="2">Ech703</strain>
    </source>
</reference>
<dbReference type="InterPro" id="IPR029058">
    <property type="entry name" value="AB_hydrolase_fold"/>
</dbReference>
<dbReference type="eggNOG" id="COG3509">
    <property type="taxonomic scope" value="Bacteria"/>
</dbReference>
<organism evidence="2 3">
    <name type="scientific">Musicola paradisiaca (strain Ech703)</name>
    <name type="common">Dickeya paradisiaca</name>
    <name type="synonym">Dickeya dadantii</name>
    <dbReference type="NCBI Taxonomy" id="579405"/>
    <lineage>
        <taxon>Bacteria</taxon>
        <taxon>Pseudomonadati</taxon>
        <taxon>Pseudomonadota</taxon>
        <taxon>Gammaproteobacteria</taxon>
        <taxon>Enterobacterales</taxon>
        <taxon>Pectobacteriaceae</taxon>
        <taxon>Musicola</taxon>
    </lineage>
</organism>
<dbReference type="AlphaFoldDB" id="C6CBK1"/>
<accession>C6CBK1</accession>
<dbReference type="SUPFAM" id="SSF53474">
    <property type="entry name" value="alpha/beta-Hydrolases"/>
    <property type="match status" value="1"/>
</dbReference>
<dbReference type="InterPro" id="IPR000801">
    <property type="entry name" value="Esterase-like"/>
</dbReference>
<dbReference type="RefSeq" id="WP_012764604.1">
    <property type="nucleotide sequence ID" value="NC_012880.1"/>
</dbReference>
<evidence type="ECO:0008006" key="4">
    <source>
        <dbReference type="Google" id="ProtNLM"/>
    </source>
</evidence>
<feature type="signal peptide" evidence="1">
    <location>
        <begin position="1"/>
        <end position="20"/>
    </location>
</feature>
<gene>
    <name evidence="2" type="ordered locus">Dd703_0980</name>
</gene>
<proteinExistence type="predicted"/>
<keyword evidence="1" id="KW-0732">Signal</keyword>
<dbReference type="KEGG" id="dda:Dd703_0980"/>
<protein>
    <recommendedName>
        <fullName evidence="4">Alpha/beta hydrolase</fullName>
    </recommendedName>
</protein>
<dbReference type="Proteomes" id="UP000002734">
    <property type="component" value="Chromosome"/>
</dbReference>
<dbReference type="Gene3D" id="3.40.50.1820">
    <property type="entry name" value="alpha/beta hydrolase"/>
    <property type="match status" value="1"/>
</dbReference>
<dbReference type="STRING" id="579405.Dd703_0980"/>
<feature type="chain" id="PRO_5002960375" description="Alpha/beta hydrolase" evidence="1">
    <location>
        <begin position="21"/>
        <end position="313"/>
    </location>
</feature>